<feature type="compositionally biased region" description="Polar residues" evidence="1">
    <location>
        <begin position="110"/>
        <end position="135"/>
    </location>
</feature>
<dbReference type="Proteomes" id="UP000664534">
    <property type="component" value="Unassembled WGS sequence"/>
</dbReference>
<gene>
    <name evidence="2" type="ORF">IMSHALPRED_010109</name>
</gene>
<dbReference type="OrthoDB" id="5377847at2759"/>
<feature type="compositionally biased region" description="Basic residues" evidence="1">
    <location>
        <begin position="298"/>
        <end position="309"/>
    </location>
</feature>
<reference evidence="2" key="1">
    <citation type="submission" date="2021-03" db="EMBL/GenBank/DDBJ databases">
        <authorList>
            <person name="Tagirdzhanova G."/>
        </authorList>
    </citation>
    <scope>NUCLEOTIDE SEQUENCE</scope>
</reference>
<evidence type="ECO:0000313" key="2">
    <source>
        <dbReference type="EMBL" id="CAF9935107.1"/>
    </source>
</evidence>
<protein>
    <submittedName>
        <fullName evidence="2">Uncharacterized protein</fullName>
    </submittedName>
</protein>
<dbReference type="EMBL" id="CAJPDT010000081">
    <property type="protein sequence ID" value="CAF9935107.1"/>
    <property type="molecule type" value="Genomic_DNA"/>
</dbReference>
<keyword evidence="3" id="KW-1185">Reference proteome</keyword>
<accession>A0A8H3IP32</accession>
<evidence type="ECO:0000256" key="1">
    <source>
        <dbReference type="SAM" id="MobiDB-lite"/>
    </source>
</evidence>
<comment type="caution">
    <text evidence="2">The sequence shown here is derived from an EMBL/GenBank/DDBJ whole genome shotgun (WGS) entry which is preliminary data.</text>
</comment>
<feature type="region of interest" description="Disordered" evidence="1">
    <location>
        <begin position="108"/>
        <end position="135"/>
    </location>
</feature>
<feature type="compositionally biased region" description="Basic and acidic residues" evidence="1">
    <location>
        <begin position="276"/>
        <end position="297"/>
    </location>
</feature>
<organism evidence="2 3">
    <name type="scientific">Imshaugia aleurites</name>
    <dbReference type="NCBI Taxonomy" id="172621"/>
    <lineage>
        <taxon>Eukaryota</taxon>
        <taxon>Fungi</taxon>
        <taxon>Dikarya</taxon>
        <taxon>Ascomycota</taxon>
        <taxon>Pezizomycotina</taxon>
        <taxon>Lecanoromycetes</taxon>
        <taxon>OSLEUM clade</taxon>
        <taxon>Lecanoromycetidae</taxon>
        <taxon>Lecanorales</taxon>
        <taxon>Lecanorineae</taxon>
        <taxon>Parmeliaceae</taxon>
        <taxon>Imshaugia</taxon>
    </lineage>
</organism>
<dbReference type="AlphaFoldDB" id="A0A8H3IP32"/>
<proteinExistence type="predicted"/>
<sequence length="355" mass="39729">MSDKPLGQRHGYPYLDDEGFIDLSDAWRDQRDQLVPMRSDAEHQCNERCHHELPSMAYRDERPDPVLRQGYGQPSVSDRQHLPSNSPYGMAYPRHELPDPVPPRYGQPSAYGTHTFPQHPQHSFSSQNSLQQGSGWRGLNTNFDQRNAMVNLTGYPFVGARPTSLQGNQPGLVATPPLPASGVIPPSAHAARSPKKWGKRNEKTQAKYDRLDTVNGVVTPSKLAPDQAPIMRPSRANAGTSLRYVCPLCTGRFANNWHVKSHFPGCVGRNGNPDGLRWDDEVGGEDRGESSREESSRPRRRGRRRSRSRSPRESMDREVRAFRGYSICLGASLGSNSMFREQNSPLLLQNVLLLG</sequence>
<name>A0A8H3IP32_9LECA</name>
<evidence type="ECO:0000313" key="3">
    <source>
        <dbReference type="Proteomes" id="UP000664534"/>
    </source>
</evidence>
<feature type="region of interest" description="Disordered" evidence="1">
    <location>
        <begin position="264"/>
        <end position="317"/>
    </location>
</feature>